<dbReference type="Proteomes" id="UP001501563">
    <property type="component" value="Unassembled WGS sequence"/>
</dbReference>
<protein>
    <submittedName>
        <fullName evidence="1">Uncharacterized protein</fullName>
    </submittedName>
</protein>
<dbReference type="EMBL" id="BAAAZA010000025">
    <property type="protein sequence ID" value="GAA3888996.1"/>
    <property type="molecule type" value="Genomic_DNA"/>
</dbReference>
<proteinExistence type="predicted"/>
<accession>A0ABP7KVU3</accession>
<keyword evidence="2" id="KW-1185">Reference proteome</keyword>
<reference evidence="2" key="1">
    <citation type="journal article" date="2019" name="Int. J. Syst. Evol. Microbiol.">
        <title>The Global Catalogue of Microorganisms (GCM) 10K type strain sequencing project: providing services to taxonomists for standard genome sequencing and annotation.</title>
        <authorList>
            <consortium name="The Broad Institute Genomics Platform"/>
            <consortium name="The Broad Institute Genome Sequencing Center for Infectious Disease"/>
            <person name="Wu L."/>
            <person name="Ma J."/>
        </authorList>
    </citation>
    <scope>NUCLEOTIDE SEQUENCE [LARGE SCALE GENOMIC DNA]</scope>
    <source>
        <strain evidence="2">JCM 16578</strain>
    </source>
</reference>
<evidence type="ECO:0000313" key="1">
    <source>
        <dbReference type="EMBL" id="GAA3888996.1"/>
    </source>
</evidence>
<evidence type="ECO:0000313" key="2">
    <source>
        <dbReference type="Proteomes" id="UP001501563"/>
    </source>
</evidence>
<organism evidence="1 2">
    <name type="scientific">Streptomyces lannensis</name>
    <dbReference type="NCBI Taxonomy" id="766498"/>
    <lineage>
        <taxon>Bacteria</taxon>
        <taxon>Bacillati</taxon>
        <taxon>Actinomycetota</taxon>
        <taxon>Actinomycetes</taxon>
        <taxon>Kitasatosporales</taxon>
        <taxon>Streptomycetaceae</taxon>
        <taxon>Streptomyces</taxon>
    </lineage>
</organism>
<sequence length="89" mass="9697">MCSRPSGTRRCDVCTADRGRIACCPRGEGGLLRGADAREGRALHHVVHLLGLGDAAAADAAREVELRPERRLKVMFPDQGILLKSVRYD</sequence>
<comment type="caution">
    <text evidence="1">The sequence shown here is derived from an EMBL/GenBank/DDBJ whole genome shotgun (WGS) entry which is preliminary data.</text>
</comment>
<gene>
    <name evidence="1" type="ORF">GCM10022207_65590</name>
</gene>
<name>A0ABP7KVU3_9ACTN</name>